<evidence type="ECO:0000256" key="1">
    <source>
        <dbReference type="ARBA" id="ARBA00004651"/>
    </source>
</evidence>
<evidence type="ECO:0000256" key="7">
    <source>
        <dbReference type="SAM" id="Phobius"/>
    </source>
</evidence>
<feature type="transmembrane region" description="Helical" evidence="7">
    <location>
        <begin position="90"/>
        <end position="112"/>
    </location>
</feature>
<keyword evidence="5 7" id="KW-1133">Transmembrane helix</keyword>
<evidence type="ECO:0000256" key="2">
    <source>
        <dbReference type="ARBA" id="ARBA00007977"/>
    </source>
</evidence>
<evidence type="ECO:0000256" key="6">
    <source>
        <dbReference type="ARBA" id="ARBA00023136"/>
    </source>
</evidence>
<feature type="transmembrane region" description="Helical" evidence="7">
    <location>
        <begin position="219"/>
        <end position="237"/>
    </location>
</feature>
<organism evidence="8 9">
    <name type="scientific">Clostridium collagenovorans DSM 3089</name>
    <dbReference type="NCBI Taxonomy" id="1121306"/>
    <lineage>
        <taxon>Bacteria</taxon>
        <taxon>Bacillati</taxon>
        <taxon>Bacillota</taxon>
        <taxon>Clostridia</taxon>
        <taxon>Eubacteriales</taxon>
        <taxon>Clostridiaceae</taxon>
        <taxon>Clostridium</taxon>
    </lineage>
</organism>
<keyword evidence="6 7" id="KW-0472">Membrane</keyword>
<dbReference type="GO" id="GO:0005886">
    <property type="term" value="C:plasma membrane"/>
    <property type="evidence" value="ECO:0007669"/>
    <property type="project" value="UniProtKB-SubCell"/>
</dbReference>
<evidence type="ECO:0000256" key="3">
    <source>
        <dbReference type="ARBA" id="ARBA00022475"/>
    </source>
</evidence>
<feature type="transmembrane region" description="Helical" evidence="7">
    <location>
        <begin position="12"/>
        <end position="30"/>
    </location>
</feature>
<accession>A0A1M5XXV2</accession>
<dbReference type="Pfam" id="PF03601">
    <property type="entry name" value="Cons_hypoth698"/>
    <property type="match status" value="1"/>
</dbReference>
<dbReference type="EMBL" id="FQXP01000010">
    <property type="protein sequence ID" value="SHI04519.1"/>
    <property type="molecule type" value="Genomic_DNA"/>
</dbReference>
<feature type="transmembrane region" description="Helical" evidence="7">
    <location>
        <begin position="124"/>
        <end position="146"/>
    </location>
</feature>
<keyword evidence="9" id="KW-1185">Reference proteome</keyword>
<dbReference type="InterPro" id="IPR018383">
    <property type="entry name" value="UPF0324_pro"/>
</dbReference>
<keyword evidence="3" id="KW-1003">Cell membrane</keyword>
<name>A0A1M5XXV2_9CLOT</name>
<gene>
    <name evidence="8" type="ORF">SAMN02745196_02509</name>
</gene>
<dbReference type="PANTHER" id="PTHR30106">
    <property type="entry name" value="INNER MEMBRANE PROTEIN YEIH-RELATED"/>
    <property type="match status" value="1"/>
</dbReference>
<protein>
    <submittedName>
        <fullName evidence="8">Conserved hypothetical integral membrane protein</fullName>
    </submittedName>
</protein>
<keyword evidence="4 7" id="KW-0812">Transmembrane</keyword>
<evidence type="ECO:0000313" key="9">
    <source>
        <dbReference type="Proteomes" id="UP000184526"/>
    </source>
</evidence>
<feature type="transmembrane region" description="Helical" evidence="7">
    <location>
        <begin position="36"/>
        <end position="54"/>
    </location>
</feature>
<feature type="transmembrane region" description="Helical" evidence="7">
    <location>
        <begin position="152"/>
        <end position="174"/>
    </location>
</feature>
<dbReference type="Proteomes" id="UP000184526">
    <property type="component" value="Unassembled WGS sequence"/>
</dbReference>
<evidence type="ECO:0000256" key="4">
    <source>
        <dbReference type="ARBA" id="ARBA00022692"/>
    </source>
</evidence>
<proteinExistence type="inferred from homology"/>
<evidence type="ECO:0000313" key="8">
    <source>
        <dbReference type="EMBL" id="SHI04519.1"/>
    </source>
</evidence>
<evidence type="ECO:0000256" key="5">
    <source>
        <dbReference type="ARBA" id="ARBA00022989"/>
    </source>
</evidence>
<comment type="similarity">
    <text evidence="2">Belongs to the UPF0324 family.</text>
</comment>
<reference evidence="8 9" key="1">
    <citation type="submission" date="2016-11" db="EMBL/GenBank/DDBJ databases">
        <authorList>
            <person name="Jaros S."/>
            <person name="Januszkiewicz K."/>
            <person name="Wedrychowicz H."/>
        </authorList>
    </citation>
    <scope>NUCLEOTIDE SEQUENCE [LARGE SCALE GENOMIC DNA]</scope>
    <source>
        <strain evidence="8 9">DSM 3089</strain>
    </source>
</reference>
<dbReference type="RefSeq" id="WP_072832359.1">
    <property type="nucleotide sequence ID" value="NZ_FQXP01000010.1"/>
</dbReference>
<dbReference type="AlphaFoldDB" id="A0A1M5XXV2"/>
<dbReference type="OrthoDB" id="9811391at2"/>
<feature type="transmembrane region" description="Helical" evidence="7">
    <location>
        <begin position="258"/>
        <end position="280"/>
    </location>
</feature>
<sequence>MSKTYKNKILNILPGLAVCVIIAIIGSIIGKFIPSLGAATFCIIIGMIVGNTFCNKKSYAAGAKFSESDLLAYSIVLMGGTLKIEEVFSIGGNGILFIVVQMAITIVCACYIGRFLKFSRDFSYLMAAGNAVCGSSAIAATAPAIKAKEEDVGISITMVNLTGTFLMFILPALAEKLYGGATLQSSAMLGGVLQSVGQVIGAATFMTPEVVELSAIFKIVRIIFIVFVVLILGELSVRHKNEKVEKAHKEKKKKKAKISIPWFIIGFFILCLINSMGFIPQGLSDLFHTISGKFEIIALAGIGMRVKFSELVKQGPKASIFALSIAVVQVTSVVVLINILL</sequence>
<dbReference type="PANTHER" id="PTHR30106:SF2">
    <property type="entry name" value="UPF0324 INNER MEMBRANE PROTEIN YEIH"/>
    <property type="match status" value="1"/>
</dbReference>
<comment type="subcellular location">
    <subcellularLocation>
        <location evidence="1">Cell membrane</location>
        <topology evidence="1">Multi-pass membrane protein</topology>
    </subcellularLocation>
</comment>
<feature type="transmembrane region" description="Helical" evidence="7">
    <location>
        <begin position="318"/>
        <end position="340"/>
    </location>
</feature>